<evidence type="ECO:0000313" key="1">
    <source>
        <dbReference type="EMBL" id="CAB4674491.1"/>
    </source>
</evidence>
<name>A0A6J6MJZ0_9ZZZZ</name>
<proteinExistence type="predicted"/>
<organism evidence="1">
    <name type="scientific">freshwater metagenome</name>
    <dbReference type="NCBI Taxonomy" id="449393"/>
    <lineage>
        <taxon>unclassified sequences</taxon>
        <taxon>metagenomes</taxon>
        <taxon>ecological metagenomes</taxon>
    </lineage>
</organism>
<protein>
    <submittedName>
        <fullName evidence="1">Unannotated protein</fullName>
    </submittedName>
</protein>
<reference evidence="1" key="1">
    <citation type="submission" date="2020-05" db="EMBL/GenBank/DDBJ databases">
        <authorList>
            <person name="Chiriac C."/>
            <person name="Salcher M."/>
            <person name="Ghai R."/>
            <person name="Kavagutti S V."/>
        </authorList>
    </citation>
    <scope>NUCLEOTIDE SEQUENCE</scope>
</reference>
<sequence length="64" mass="7480">MPADWSLRELNADLYKVNPVRHRRDELRDLPKSFPLTSYPLFSNLDLTCFSHPEMALSECGQEE</sequence>
<accession>A0A6J6MJZ0</accession>
<dbReference type="AlphaFoldDB" id="A0A6J6MJZ0"/>
<dbReference type="EMBL" id="CAEZWY010000082">
    <property type="protein sequence ID" value="CAB4674491.1"/>
    <property type="molecule type" value="Genomic_DNA"/>
</dbReference>
<gene>
    <name evidence="1" type="ORF">UFOPK2312_00763</name>
</gene>